<gene>
    <name evidence="2" type="ORF">CCUS01_13595</name>
</gene>
<reference evidence="2" key="1">
    <citation type="submission" date="2016-11" db="EMBL/GenBank/DDBJ databases">
        <title>The genome sequence of Colletotrichum cuscutae.</title>
        <authorList>
            <person name="Baroncelli R."/>
        </authorList>
    </citation>
    <scope>NUCLEOTIDE SEQUENCE</scope>
    <source>
        <strain evidence="2">IMI 304802</strain>
    </source>
</reference>
<dbReference type="AlphaFoldDB" id="A0AAI9YBB5"/>
<dbReference type="Proteomes" id="UP001239213">
    <property type="component" value="Unassembled WGS sequence"/>
</dbReference>
<keyword evidence="3" id="KW-1185">Reference proteome</keyword>
<feature type="region of interest" description="Disordered" evidence="1">
    <location>
        <begin position="340"/>
        <end position="362"/>
    </location>
</feature>
<feature type="compositionally biased region" description="Low complexity" evidence="1">
    <location>
        <begin position="228"/>
        <end position="249"/>
    </location>
</feature>
<feature type="region of interest" description="Disordered" evidence="1">
    <location>
        <begin position="1"/>
        <end position="27"/>
    </location>
</feature>
<comment type="caution">
    <text evidence="2">The sequence shown here is derived from an EMBL/GenBank/DDBJ whole genome shotgun (WGS) entry which is preliminary data.</text>
</comment>
<feature type="region of interest" description="Disordered" evidence="1">
    <location>
        <begin position="101"/>
        <end position="126"/>
    </location>
</feature>
<accession>A0AAI9YBB5</accession>
<feature type="region of interest" description="Disordered" evidence="1">
    <location>
        <begin position="228"/>
        <end position="259"/>
    </location>
</feature>
<evidence type="ECO:0000313" key="3">
    <source>
        <dbReference type="Proteomes" id="UP001239213"/>
    </source>
</evidence>
<organism evidence="2 3">
    <name type="scientific">Colletotrichum cuscutae</name>
    <dbReference type="NCBI Taxonomy" id="1209917"/>
    <lineage>
        <taxon>Eukaryota</taxon>
        <taxon>Fungi</taxon>
        <taxon>Dikarya</taxon>
        <taxon>Ascomycota</taxon>
        <taxon>Pezizomycotina</taxon>
        <taxon>Sordariomycetes</taxon>
        <taxon>Hypocreomycetidae</taxon>
        <taxon>Glomerellales</taxon>
        <taxon>Glomerellaceae</taxon>
        <taxon>Colletotrichum</taxon>
        <taxon>Colletotrichum acutatum species complex</taxon>
    </lineage>
</organism>
<sequence>MPRPPSQVSPSSLVSNRPPLAHSTAAGLPDGYPKPTCPIGSLPVSGVTCVSCLDCVADCLDLMLNNIQSRWADCLQCTIASLLVPRPSLGVIRSFPAGQSHLDHDEHPLPAPPYRLDQEPTPDGSPSANTTLRLFQEPFYPNHTKTYRLPEQIDKMVNRYIFAVAGLAAQLNALPLNINLGAYSPALVVGDGEISFGGRNDVSQLMNVLEGAAVNAAQGAANAPAAAPAAPAAPATPAAPQQPAQQAAASVGGATPVTASSADNQINEAQAIAALQGMGKEIAPRVQLTKARPAEKRDLSGFDRALKYAEVALTKGPKIQLGTGQEGSGVGMIVDNNQQAAARPGTGGAAEAAPATPAAPRPAGAIVAQQKVKARSDEAQQPPRRRAKVTTMYVRSGVPAGVEMTPEKLVARDPSAPVSQVVPATNNNVVKRAVEELNSRGVSGGAIDTVNLNVSGEGVTMTFVETQADDVEDEQ</sequence>
<evidence type="ECO:0000313" key="2">
    <source>
        <dbReference type="EMBL" id="KAK1494683.1"/>
    </source>
</evidence>
<dbReference type="EMBL" id="MPDP01000019">
    <property type="protein sequence ID" value="KAK1494683.1"/>
    <property type="molecule type" value="Genomic_DNA"/>
</dbReference>
<proteinExistence type="predicted"/>
<name>A0AAI9YBB5_9PEZI</name>
<evidence type="ECO:0000256" key="1">
    <source>
        <dbReference type="SAM" id="MobiDB-lite"/>
    </source>
</evidence>
<protein>
    <submittedName>
        <fullName evidence="2">Uncharacterized protein</fullName>
    </submittedName>
</protein>